<dbReference type="STRING" id="518766.Rmar_0829"/>
<dbReference type="Proteomes" id="UP000002221">
    <property type="component" value="Chromosome"/>
</dbReference>
<dbReference type="GO" id="GO:0009252">
    <property type="term" value="P:peptidoglycan biosynthetic process"/>
    <property type="evidence" value="ECO:0007669"/>
    <property type="project" value="UniProtKB-KW"/>
</dbReference>
<dbReference type="GO" id="GO:0005524">
    <property type="term" value="F:ATP binding"/>
    <property type="evidence" value="ECO:0007669"/>
    <property type="project" value="UniProtKB-KW"/>
</dbReference>
<keyword evidence="5" id="KW-0133">Cell shape</keyword>
<keyword evidence="6" id="KW-0573">Peptidoglycan synthesis</keyword>
<dbReference type="NCBIfam" id="TIGR01081">
    <property type="entry name" value="mpl"/>
    <property type="match status" value="1"/>
</dbReference>
<evidence type="ECO:0000256" key="3">
    <source>
        <dbReference type="ARBA" id="ARBA00022741"/>
    </source>
</evidence>
<evidence type="ECO:0000256" key="2">
    <source>
        <dbReference type="ARBA" id="ARBA00022618"/>
    </source>
</evidence>
<keyword evidence="8" id="KW-0961">Cell wall biogenesis/degradation</keyword>
<evidence type="ECO:0000256" key="8">
    <source>
        <dbReference type="ARBA" id="ARBA00023316"/>
    </source>
</evidence>
<evidence type="ECO:0000313" key="12">
    <source>
        <dbReference type="EMBL" id="ACY47726.1"/>
    </source>
</evidence>
<dbReference type="Pfam" id="PF01225">
    <property type="entry name" value="Mur_ligase"/>
    <property type="match status" value="1"/>
</dbReference>
<reference evidence="12 13" key="1">
    <citation type="journal article" date="2009" name="Stand. Genomic Sci.">
        <title>Complete genome sequence of Rhodothermus marinus type strain (R-10).</title>
        <authorList>
            <person name="Nolan M."/>
            <person name="Tindall B.J."/>
            <person name="Pomrenke H."/>
            <person name="Lapidus A."/>
            <person name="Copeland A."/>
            <person name="Glavina Del Rio T."/>
            <person name="Lucas S."/>
            <person name="Chen F."/>
            <person name="Tice H."/>
            <person name="Cheng J.F."/>
            <person name="Saunders E."/>
            <person name="Han C."/>
            <person name="Bruce D."/>
            <person name="Goodwin L."/>
            <person name="Chain P."/>
            <person name="Pitluck S."/>
            <person name="Ovchinikova G."/>
            <person name="Pati A."/>
            <person name="Ivanova N."/>
            <person name="Mavromatis K."/>
            <person name="Chen A."/>
            <person name="Palaniappan K."/>
            <person name="Land M."/>
            <person name="Hauser L."/>
            <person name="Chang Y.J."/>
            <person name="Jeffries C.D."/>
            <person name="Brettin T."/>
            <person name="Goker M."/>
            <person name="Bristow J."/>
            <person name="Eisen J.A."/>
            <person name="Markowitz V."/>
            <person name="Hugenholtz P."/>
            <person name="Kyrpides N.C."/>
            <person name="Klenk H.P."/>
            <person name="Detter J.C."/>
        </authorList>
    </citation>
    <scope>NUCLEOTIDE SEQUENCE [LARGE SCALE GENOMIC DNA]</scope>
    <source>
        <strain evidence="13">ATCC 43812 / DSM 4252 / R-10</strain>
    </source>
</reference>
<dbReference type="EMBL" id="CP001807">
    <property type="protein sequence ID" value="ACY47726.1"/>
    <property type="molecule type" value="Genomic_DNA"/>
</dbReference>
<sequence>MKRLEDYPDAHLRRFERPPLPPPEAVRDVYLIGICGTGMGTLALLLREAGYQVRGSDAAAYPPMSTLLRRHGISFYEGFDPAHLEPPPDLVVVGNACTPTHPEAAAARERRLPQCSLPEALAHFFLQYRQPVVVAGTHGKTTTAGLLAHVLDRAGLDPGFFIGGVMIGAETSGRVGSGPWFVVEGDEYDSAYFDKRPKFLHYRPEAVLLTSIEFDHADLYDDLDDYREAFEQLVALLPPEGLLVAHGDDPTVRQVARSCRAQVRTYGLHTLCDVTVGQVYPTFEGQHFTLIVDGRELGRFFLPLSGRHNLRNALAVCAFGLEIGLSPEQLREGLAGFPGMKRRLEVRGEAGGVLVVDDFAHHPTAVRETLRAARQRWPDRRLVAIFEPRSNSSRRKRFEQAYMEAFDDADEVWLSMPPFRHNDRPEDFFDPESVAAGIRARGIPAHVAEGADVLLPLLLEALRPGDIALIMSNGAFGNLHERLLHALQHQTEPATSRQPHDLSA</sequence>
<dbReference type="InterPro" id="IPR036565">
    <property type="entry name" value="Mur-like_cat_sf"/>
</dbReference>
<name>D0MGU1_RHOM4</name>
<dbReference type="GO" id="GO:0051301">
    <property type="term" value="P:cell division"/>
    <property type="evidence" value="ECO:0007669"/>
    <property type="project" value="UniProtKB-KW"/>
</dbReference>
<gene>
    <name evidence="12" type="ordered locus">Rmar_0829</name>
</gene>
<dbReference type="GO" id="GO:0016881">
    <property type="term" value="F:acid-amino acid ligase activity"/>
    <property type="evidence" value="ECO:0007669"/>
    <property type="project" value="InterPro"/>
</dbReference>
<dbReference type="Gene3D" id="3.40.1190.10">
    <property type="entry name" value="Mur-like, catalytic domain"/>
    <property type="match status" value="1"/>
</dbReference>
<keyword evidence="3" id="KW-0547">Nucleotide-binding</keyword>
<evidence type="ECO:0000313" key="13">
    <source>
        <dbReference type="Proteomes" id="UP000002221"/>
    </source>
</evidence>
<dbReference type="InterPro" id="IPR005757">
    <property type="entry name" value="Mpl"/>
</dbReference>
<dbReference type="SUPFAM" id="SSF51984">
    <property type="entry name" value="MurCD N-terminal domain"/>
    <property type="match status" value="1"/>
</dbReference>
<protein>
    <submittedName>
        <fullName evidence="12">UDP-N-acetylmuramate</fullName>
    </submittedName>
</protein>
<dbReference type="PANTHER" id="PTHR43445">
    <property type="entry name" value="UDP-N-ACETYLMURAMATE--L-ALANINE LIGASE-RELATED"/>
    <property type="match status" value="1"/>
</dbReference>
<keyword evidence="7" id="KW-0131">Cell cycle</keyword>
<keyword evidence="1" id="KW-0436">Ligase</keyword>
<dbReference type="AlphaFoldDB" id="D0MGU1"/>
<dbReference type="Gene3D" id="3.90.190.20">
    <property type="entry name" value="Mur ligase, C-terminal domain"/>
    <property type="match status" value="1"/>
</dbReference>
<feature type="domain" description="Mur ligase C-terminal" evidence="10">
    <location>
        <begin position="342"/>
        <end position="474"/>
    </location>
</feature>
<dbReference type="InterPro" id="IPR000713">
    <property type="entry name" value="Mur_ligase_N"/>
</dbReference>
<keyword evidence="13" id="KW-1185">Reference proteome</keyword>
<dbReference type="RefSeq" id="WP_012843338.1">
    <property type="nucleotide sequence ID" value="NC_013501.1"/>
</dbReference>
<dbReference type="OrthoDB" id="9804126at2"/>
<evidence type="ECO:0000256" key="6">
    <source>
        <dbReference type="ARBA" id="ARBA00022984"/>
    </source>
</evidence>
<dbReference type="HOGENOM" id="CLU_028104_0_2_10"/>
<dbReference type="SUPFAM" id="SSF53623">
    <property type="entry name" value="MurD-like peptide ligases, catalytic domain"/>
    <property type="match status" value="1"/>
</dbReference>
<evidence type="ECO:0000259" key="11">
    <source>
        <dbReference type="Pfam" id="PF08245"/>
    </source>
</evidence>
<dbReference type="KEGG" id="rmr:Rmar_0829"/>
<evidence type="ECO:0000259" key="10">
    <source>
        <dbReference type="Pfam" id="PF02875"/>
    </source>
</evidence>
<feature type="domain" description="Mur ligase central" evidence="11">
    <location>
        <begin position="200"/>
        <end position="318"/>
    </location>
</feature>
<accession>D0MGU1</accession>
<proteinExistence type="predicted"/>
<evidence type="ECO:0000256" key="1">
    <source>
        <dbReference type="ARBA" id="ARBA00022598"/>
    </source>
</evidence>
<dbReference type="InterPro" id="IPR004101">
    <property type="entry name" value="Mur_ligase_C"/>
</dbReference>
<evidence type="ECO:0000259" key="9">
    <source>
        <dbReference type="Pfam" id="PF01225"/>
    </source>
</evidence>
<keyword evidence="2" id="KW-0132">Cell division</keyword>
<feature type="domain" description="Mur ligase N-terminal catalytic" evidence="9">
    <location>
        <begin position="29"/>
        <end position="128"/>
    </location>
</feature>
<dbReference type="Pfam" id="PF02875">
    <property type="entry name" value="Mur_ligase_C"/>
    <property type="match status" value="1"/>
</dbReference>
<dbReference type="SUPFAM" id="SSF53244">
    <property type="entry name" value="MurD-like peptide ligases, peptide-binding domain"/>
    <property type="match status" value="1"/>
</dbReference>
<dbReference type="InterPro" id="IPR050061">
    <property type="entry name" value="MurCDEF_pg_biosynth"/>
</dbReference>
<dbReference type="eggNOG" id="COG0773">
    <property type="taxonomic scope" value="Bacteria"/>
</dbReference>
<dbReference type="GO" id="GO:0071555">
    <property type="term" value="P:cell wall organization"/>
    <property type="evidence" value="ECO:0007669"/>
    <property type="project" value="UniProtKB-KW"/>
</dbReference>
<dbReference type="InterPro" id="IPR036615">
    <property type="entry name" value="Mur_ligase_C_dom_sf"/>
</dbReference>
<evidence type="ECO:0000256" key="4">
    <source>
        <dbReference type="ARBA" id="ARBA00022840"/>
    </source>
</evidence>
<dbReference type="InterPro" id="IPR013221">
    <property type="entry name" value="Mur_ligase_cen"/>
</dbReference>
<keyword evidence="4" id="KW-0067">ATP-binding</keyword>
<dbReference type="Pfam" id="PF08245">
    <property type="entry name" value="Mur_ligase_M"/>
    <property type="match status" value="1"/>
</dbReference>
<evidence type="ECO:0000256" key="7">
    <source>
        <dbReference type="ARBA" id="ARBA00023306"/>
    </source>
</evidence>
<evidence type="ECO:0000256" key="5">
    <source>
        <dbReference type="ARBA" id="ARBA00022960"/>
    </source>
</evidence>
<dbReference type="GO" id="GO:0008360">
    <property type="term" value="P:regulation of cell shape"/>
    <property type="evidence" value="ECO:0007669"/>
    <property type="project" value="UniProtKB-KW"/>
</dbReference>
<dbReference type="Gene3D" id="3.40.50.720">
    <property type="entry name" value="NAD(P)-binding Rossmann-like Domain"/>
    <property type="match status" value="1"/>
</dbReference>
<dbReference type="PANTHER" id="PTHR43445:SF5">
    <property type="entry name" value="UDP-N-ACETYLMURAMATE--L-ALANYL-GAMMA-D-GLUTAMYL-MESO-2,6-DIAMINOHEPTANDIOATE LIGASE"/>
    <property type="match status" value="1"/>
</dbReference>
<organism evidence="12 13">
    <name type="scientific">Rhodothermus marinus (strain ATCC 43812 / DSM 4252 / R-10)</name>
    <name type="common">Rhodothermus obamensis</name>
    <dbReference type="NCBI Taxonomy" id="518766"/>
    <lineage>
        <taxon>Bacteria</taxon>
        <taxon>Pseudomonadati</taxon>
        <taxon>Rhodothermota</taxon>
        <taxon>Rhodothermia</taxon>
        <taxon>Rhodothermales</taxon>
        <taxon>Rhodothermaceae</taxon>
        <taxon>Rhodothermus</taxon>
    </lineage>
</organism>